<accession>A0A7M7GSE4</accession>
<feature type="transmembrane region" description="Helical" evidence="1">
    <location>
        <begin position="120"/>
        <end position="139"/>
    </location>
</feature>
<evidence type="ECO:0000313" key="2">
    <source>
        <dbReference type="EnsemblMetazoa" id="XP_006564812"/>
    </source>
</evidence>
<evidence type="ECO:0000313" key="3">
    <source>
        <dbReference type="Proteomes" id="UP000005203"/>
    </source>
</evidence>
<name>A0A7M7GSE4_APIME</name>
<gene>
    <name evidence="2" type="primary">102653596</name>
    <name evidence="4" type="synonym">LOC102653596</name>
</gene>
<reference evidence="4" key="2">
    <citation type="submission" date="2025-04" db="UniProtKB">
        <authorList>
            <consortium name="RefSeq"/>
        </authorList>
    </citation>
    <scope>IDENTIFICATION</scope>
    <source>
        <strain evidence="4">DH4</strain>
        <tissue evidence="4">Whole body</tissue>
    </source>
</reference>
<dbReference type="RefSeq" id="XP_006564812.1">
    <property type="nucleotide sequence ID" value="XM_006564749.3"/>
</dbReference>
<proteinExistence type="predicted"/>
<keyword evidence="3" id="KW-1185">Reference proteome</keyword>
<dbReference type="EnsemblMetazoa" id="XM_006564749">
    <property type="protein sequence ID" value="XP_006564812"/>
    <property type="gene ID" value="LOC102653596"/>
</dbReference>
<reference evidence="2" key="1">
    <citation type="submission" date="2021-01" db="UniProtKB">
        <authorList>
            <consortium name="EnsemblMetazoa"/>
        </authorList>
    </citation>
    <scope>IDENTIFICATION</scope>
    <source>
        <strain evidence="2">DH4</strain>
    </source>
</reference>
<dbReference type="OrthoDB" id="7590115at2759"/>
<accession>A0A8B6Z3Y9</accession>
<organism evidence="2">
    <name type="scientific">Apis mellifera</name>
    <name type="common">Honeybee</name>
    <dbReference type="NCBI Taxonomy" id="7460"/>
    <lineage>
        <taxon>Eukaryota</taxon>
        <taxon>Metazoa</taxon>
        <taxon>Ecdysozoa</taxon>
        <taxon>Arthropoda</taxon>
        <taxon>Hexapoda</taxon>
        <taxon>Insecta</taxon>
        <taxon>Pterygota</taxon>
        <taxon>Neoptera</taxon>
        <taxon>Endopterygota</taxon>
        <taxon>Hymenoptera</taxon>
        <taxon>Apocrita</taxon>
        <taxon>Aculeata</taxon>
        <taxon>Apoidea</taxon>
        <taxon>Anthophila</taxon>
        <taxon>Apidae</taxon>
        <taxon>Apis</taxon>
    </lineage>
</organism>
<dbReference type="GeneID" id="102653596"/>
<evidence type="ECO:0000313" key="4">
    <source>
        <dbReference type="RefSeq" id="XP_006564812.1"/>
    </source>
</evidence>
<keyword evidence="1" id="KW-0812">Transmembrane</keyword>
<keyword evidence="1" id="KW-1133">Transmembrane helix</keyword>
<protein>
    <submittedName>
        <fullName evidence="4">Uncharacterized protein LOC102653596</fullName>
    </submittedName>
</protein>
<keyword evidence="1" id="KW-0472">Membrane</keyword>
<dbReference type="AlphaFoldDB" id="A0A7M7GSE4"/>
<sequence length="163" mass="18597">MSYSSSLSGFVIPIINGQPKSYLSSVSTNIFIESESKRTCEGRNDNSRNLLISGYNSEKYEEYEKEYKTMGSAETTHLFCDKSIYEAVQFGGSKQKKDTELASDNFKYYTIDPICMNIRLCIFWFLWAMLIVVIIISILSHCCFISKICHNSEDIVIVNVTNT</sequence>
<dbReference type="Proteomes" id="UP000005203">
    <property type="component" value="Linkage group LG5"/>
</dbReference>
<dbReference type="KEGG" id="ame:102653596"/>
<evidence type="ECO:0000256" key="1">
    <source>
        <dbReference type="SAM" id="Phobius"/>
    </source>
</evidence>